<protein>
    <submittedName>
        <fullName evidence="1">O-acetylhomoserine aminocarboxypropyltransferase/cysteine synthase</fullName>
    </submittedName>
</protein>
<accession>A0ACD1A9P8</accession>
<dbReference type="EMBL" id="CP042469">
    <property type="protein sequence ID" value="QOX63187.1"/>
    <property type="molecule type" value="Genomic_DNA"/>
</dbReference>
<dbReference type="Proteomes" id="UP000594014">
    <property type="component" value="Chromosome"/>
</dbReference>
<sequence>MTDKTRALGFDTRKVRAGYRSEDHNYAVAVPIYQTASYDLGSVERGRRLFQLEEVGSIYTRIGSPTAAILEERVAQLDGGTAAIALASGMAAISYTLLQLTEGGGRVLSLPNLYGGTIDSFLRVFPSLGVKIDYPEDIHDPISYEAAITPDTKLIFIESISNPNAELFDIEGIAEVAHKHGIPLVVDNTFATPYLFNPFDYGADLVIYSATKALNGHGNTIAGVIVENSKFNWGSGKYPQFEEKLHVLRTVSGEARSFIEAAPGAVFTTRIRLNYLNHLGAALSPFDAFLILQGIETLSERVAKQVSSAKKLITYLETKKEVLWVKHPEAKDSPYKELAARYFPKGTGSIFTFGYGKTKEQRDQFIDALELFSFHANVGDARSILINSPETTHGELNEKQQALADISTDTLRISVGLEDPEDLIADLERAFQIAAEE</sequence>
<evidence type="ECO:0000313" key="1">
    <source>
        <dbReference type="EMBL" id="QOX63187.1"/>
    </source>
</evidence>
<name>A0ACD1A9P8_9FIRM</name>
<gene>
    <name evidence="1" type="ORF">FRZ06_07420</name>
</gene>
<proteinExistence type="predicted"/>
<reference evidence="1" key="1">
    <citation type="submission" date="2019-08" db="EMBL/GenBank/DDBJ databases">
        <title>Genome sequence of Clostridiales bacterium MT110.</title>
        <authorList>
            <person name="Cao J."/>
        </authorList>
    </citation>
    <scope>NUCLEOTIDE SEQUENCE</scope>
    <source>
        <strain evidence="1">MT110</strain>
    </source>
</reference>
<organism evidence="1 2">
    <name type="scientific">Anoxybacterium hadale</name>
    <dbReference type="NCBI Taxonomy" id="3408580"/>
    <lineage>
        <taxon>Bacteria</taxon>
        <taxon>Bacillati</taxon>
        <taxon>Bacillota</taxon>
        <taxon>Clostridia</taxon>
        <taxon>Peptostreptococcales</taxon>
        <taxon>Anaerovoracaceae</taxon>
        <taxon>Anoxybacterium</taxon>
    </lineage>
</organism>
<evidence type="ECO:0000313" key="2">
    <source>
        <dbReference type="Proteomes" id="UP000594014"/>
    </source>
</evidence>
<keyword evidence="2" id="KW-1185">Reference proteome</keyword>